<proteinExistence type="predicted"/>
<evidence type="ECO:0000313" key="2">
    <source>
        <dbReference type="Proteomes" id="UP000321721"/>
    </source>
</evidence>
<organism evidence="1 2">
    <name type="scientific">Vicingus serpentipes</name>
    <dbReference type="NCBI Taxonomy" id="1926625"/>
    <lineage>
        <taxon>Bacteria</taxon>
        <taxon>Pseudomonadati</taxon>
        <taxon>Bacteroidota</taxon>
        <taxon>Flavobacteriia</taxon>
        <taxon>Flavobacteriales</taxon>
        <taxon>Vicingaceae</taxon>
        <taxon>Vicingus</taxon>
    </lineage>
</organism>
<protein>
    <recommendedName>
        <fullName evidence="3">Lipoprotein</fullName>
    </recommendedName>
</protein>
<dbReference type="Proteomes" id="UP000321721">
    <property type="component" value="Unassembled WGS sequence"/>
</dbReference>
<dbReference type="PROSITE" id="PS51257">
    <property type="entry name" value="PROKAR_LIPOPROTEIN"/>
    <property type="match status" value="1"/>
</dbReference>
<keyword evidence="2" id="KW-1185">Reference proteome</keyword>
<sequence>MRLLFISILLISFCACKTNENGTKISVLKEYQKRGTVLSLPKKTTKGTVSDKEYYFRTDNINYFIKFSESYITALDLNKYVNQTIVIKGSIKNGLWEPKQPQAITSAKQPEKARSGPYITIERIYKNKK</sequence>
<dbReference type="RefSeq" id="WP_147102132.1">
    <property type="nucleotide sequence ID" value="NZ_VOOS01000007.1"/>
</dbReference>
<evidence type="ECO:0008006" key="3">
    <source>
        <dbReference type="Google" id="ProtNLM"/>
    </source>
</evidence>
<name>A0A5C6RP05_9FLAO</name>
<gene>
    <name evidence="1" type="ORF">FRY74_12515</name>
</gene>
<evidence type="ECO:0000313" key="1">
    <source>
        <dbReference type="EMBL" id="TXB63689.1"/>
    </source>
</evidence>
<dbReference type="AlphaFoldDB" id="A0A5C6RP05"/>
<dbReference type="EMBL" id="VOOS01000007">
    <property type="protein sequence ID" value="TXB63689.1"/>
    <property type="molecule type" value="Genomic_DNA"/>
</dbReference>
<comment type="caution">
    <text evidence="1">The sequence shown here is derived from an EMBL/GenBank/DDBJ whole genome shotgun (WGS) entry which is preliminary data.</text>
</comment>
<reference evidence="1 2" key="1">
    <citation type="submission" date="2019-08" db="EMBL/GenBank/DDBJ databases">
        <title>Genome of Vicingus serpentipes NCIMB 15042.</title>
        <authorList>
            <person name="Bowman J.P."/>
        </authorList>
    </citation>
    <scope>NUCLEOTIDE SEQUENCE [LARGE SCALE GENOMIC DNA]</scope>
    <source>
        <strain evidence="1 2">NCIMB 15042</strain>
    </source>
</reference>
<accession>A0A5C6RP05</accession>